<reference evidence="2 3" key="1">
    <citation type="submission" date="2024-09" db="EMBL/GenBank/DDBJ databases">
        <title>Laminarin stimulates single cell rates of sulfate reduction while oxygen inhibits transcriptomic activity in coastal marine sediment.</title>
        <authorList>
            <person name="Lindsay M."/>
            <person name="Orcutt B."/>
            <person name="Emerson D."/>
            <person name="Stepanauskas R."/>
            <person name="D'Angelo T."/>
        </authorList>
    </citation>
    <scope>NUCLEOTIDE SEQUENCE [LARGE SCALE GENOMIC DNA]</scope>
    <source>
        <strain evidence="2">SAG AM-311-K15</strain>
    </source>
</reference>
<gene>
    <name evidence="2" type="ORF">ACFL27_21955</name>
</gene>
<evidence type="ECO:0000313" key="2">
    <source>
        <dbReference type="EMBL" id="MFC1852872.1"/>
    </source>
</evidence>
<dbReference type="EMBL" id="JBHPBY010000382">
    <property type="protein sequence ID" value="MFC1852872.1"/>
    <property type="molecule type" value="Genomic_DNA"/>
</dbReference>
<name>A0ABV6Z345_UNCC1</name>
<sequence>MTPKHFREFPSGQYTVRVEKNRWRPQTRQITVRDLQETKIDVELEPLVGSLRIISNPSPATVYLQGERIGTTPLLRQGEDNGISVGRYISR</sequence>
<dbReference type="Proteomes" id="UP001594351">
    <property type="component" value="Unassembled WGS sequence"/>
</dbReference>
<feature type="domain" description="PEGA" evidence="1">
    <location>
        <begin position="49"/>
        <end position="75"/>
    </location>
</feature>
<comment type="caution">
    <text evidence="2">The sequence shown here is derived from an EMBL/GenBank/DDBJ whole genome shotgun (WGS) entry which is preliminary data.</text>
</comment>
<dbReference type="Gene3D" id="2.60.40.1120">
    <property type="entry name" value="Carboxypeptidase-like, regulatory domain"/>
    <property type="match status" value="1"/>
</dbReference>
<proteinExistence type="predicted"/>
<protein>
    <submittedName>
        <fullName evidence="2">PEGA domain-containing protein</fullName>
    </submittedName>
</protein>
<dbReference type="InterPro" id="IPR013229">
    <property type="entry name" value="PEGA"/>
</dbReference>
<accession>A0ABV6Z345</accession>
<dbReference type="Pfam" id="PF08308">
    <property type="entry name" value="PEGA"/>
    <property type="match status" value="2"/>
</dbReference>
<organism evidence="2 3">
    <name type="scientific">candidate division CSSED10-310 bacterium</name>
    <dbReference type="NCBI Taxonomy" id="2855610"/>
    <lineage>
        <taxon>Bacteria</taxon>
        <taxon>Bacteria division CSSED10-310</taxon>
    </lineage>
</organism>
<feature type="domain" description="PEGA" evidence="1">
    <location>
        <begin position="2"/>
        <end position="46"/>
    </location>
</feature>
<evidence type="ECO:0000313" key="3">
    <source>
        <dbReference type="Proteomes" id="UP001594351"/>
    </source>
</evidence>
<keyword evidence="3" id="KW-1185">Reference proteome</keyword>
<evidence type="ECO:0000259" key="1">
    <source>
        <dbReference type="Pfam" id="PF08308"/>
    </source>
</evidence>